<dbReference type="EMBL" id="JAANOU010000001">
    <property type="protein sequence ID" value="NIH78112.1"/>
    <property type="molecule type" value="Genomic_DNA"/>
</dbReference>
<comment type="caution">
    <text evidence="1">The sequence shown here is derived from an EMBL/GenBank/DDBJ whole genome shotgun (WGS) entry which is preliminary data.</text>
</comment>
<keyword evidence="2" id="KW-1185">Reference proteome</keyword>
<proteinExistence type="predicted"/>
<dbReference type="NCBIfam" id="NF041390">
    <property type="entry name" value="TadE_Rv3655c"/>
    <property type="match status" value="1"/>
</dbReference>
<gene>
    <name evidence="1" type="ORF">FHX46_000642</name>
</gene>
<evidence type="ECO:0000313" key="1">
    <source>
        <dbReference type="EMBL" id="NIH78112.1"/>
    </source>
</evidence>
<accession>A0ABX0SQB0</accession>
<evidence type="ECO:0000313" key="2">
    <source>
        <dbReference type="Proteomes" id="UP000754495"/>
    </source>
</evidence>
<sequence length="109" mass="10777">MTVEAAIALCALTVVVGMVLAGMTAISGQLRCTDAAREAARLVARGEPQLAAQAVTQIAPAGAQLSVKTEGDAITVEVRASAAGSLLPGLHLTASAFAVLEPGAGDAPR</sequence>
<reference evidence="1 2" key="1">
    <citation type="submission" date="2020-03" db="EMBL/GenBank/DDBJ databases">
        <title>Sequencing the genomes of 1000 actinobacteria strains.</title>
        <authorList>
            <person name="Klenk H.-P."/>
        </authorList>
    </citation>
    <scope>NUCLEOTIDE SEQUENCE [LARGE SCALE GENOMIC DNA]</scope>
    <source>
        <strain evidence="1 2">DSM 45668</strain>
    </source>
</reference>
<dbReference type="Proteomes" id="UP000754495">
    <property type="component" value="Unassembled WGS sequence"/>
</dbReference>
<name>A0ABX0SQB0_9PSEU</name>
<organism evidence="1 2">
    <name type="scientific">Amycolatopsis viridis</name>
    <dbReference type="NCBI Taxonomy" id="185678"/>
    <lineage>
        <taxon>Bacteria</taxon>
        <taxon>Bacillati</taxon>
        <taxon>Actinomycetota</taxon>
        <taxon>Actinomycetes</taxon>
        <taxon>Pseudonocardiales</taxon>
        <taxon>Pseudonocardiaceae</taxon>
        <taxon>Amycolatopsis</taxon>
    </lineage>
</organism>
<dbReference type="InterPro" id="IPR049790">
    <property type="entry name" value="Rv3655c/TadE"/>
</dbReference>
<protein>
    <submittedName>
        <fullName evidence="1">Flp pilus assembly protein TadG</fullName>
    </submittedName>
</protein>